<dbReference type="InterPro" id="IPR053170">
    <property type="entry name" value="Transcription_regulator"/>
</dbReference>
<evidence type="ECO:0000313" key="3">
    <source>
        <dbReference type="Proteomes" id="UP000007883"/>
    </source>
</evidence>
<dbReference type="eggNOG" id="COG1988">
    <property type="taxonomic scope" value="Bacteria"/>
</dbReference>
<evidence type="ECO:0008006" key="4">
    <source>
        <dbReference type="Google" id="ProtNLM"/>
    </source>
</evidence>
<dbReference type="InterPro" id="IPR007404">
    <property type="entry name" value="YdjM-like"/>
</dbReference>
<keyword evidence="1" id="KW-0472">Membrane</keyword>
<reference evidence="2 3" key="1">
    <citation type="journal article" date="2012" name="J. Bacteriol.">
        <title>Complete genome sequence of phototrophic betaproteobacterium Rubrivivax gelatinosus IL144.</title>
        <authorList>
            <person name="Nagashima S."/>
            <person name="Kamimura A."/>
            <person name="Shimizu T."/>
            <person name="Nakamura-isaki S."/>
            <person name="Aono E."/>
            <person name="Sakamoto K."/>
            <person name="Ichikawa N."/>
            <person name="Nakazawa H."/>
            <person name="Sekine M."/>
            <person name="Yamazaki S."/>
            <person name="Fujita N."/>
            <person name="Shimada K."/>
            <person name="Hanada S."/>
            <person name="Nagashima K.V.P."/>
        </authorList>
    </citation>
    <scope>NUCLEOTIDE SEQUENCE [LARGE SCALE GENOMIC DNA]</scope>
    <source>
        <strain evidence="3">NBRC 100245 / IL144</strain>
    </source>
</reference>
<organism evidence="2 3">
    <name type="scientific">Rubrivivax gelatinosus (strain NBRC 100245 / IL144)</name>
    <dbReference type="NCBI Taxonomy" id="983917"/>
    <lineage>
        <taxon>Bacteria</taxon>
        <taxon>Pseudomonadati</taxon>
        <taxon>Pseudomonadota</taxon>
        <taxon>Betaproteobacteria</taxon>
        <taxon>Burkholderiales</taxon>
        <taxon>Sphaerotilaceae</taxon>
        <taxon>Rubrivivax</taxon>
    </lineage>
</organism>
<sequence>MDSVTHLALGAAVGMAVMGRRTAVWKAALWGAAANTLPDLDVLTEHGDAISNMVLHRGATHSLFWLTLLSLPLGAAIARLHGEQALWRRWWLAIWLALVTHPLLDLMTVYGTRLALPFSDWPFAVGSIFIIDPLFTLPLLAGAAWALASRGGGRALQANAAGLLLAGAYLAWTVAAQAQVERMARASLAVQGIAAEQLLVTPTAFNTVLWRVVALDGSRYHEGFYSLLDGGRAMHFDAFDRGSALAPALRDIDGVQQVAAFSKGFYKLHAEGDELFVTDLRMGQEPAYVFNFAVAERHSPVQPLARPEQRSESPELRAGLDWLWRRALGEELAPPR</sequence>
<protein>
    <recommendedName>
        <fullName evidence="4">Inner membrane protein</fullName>
    </recommendedName>
</protein>
<dbReference type="KEGG" id="rge:RGE_09740"/>
<dbReference type="EMBL" id="AP012320">
    <property type="protein sequence ID" value="BAL94315.1"/>
    <property type="molecule type" value="Genomic_DNA"/>
</dbReference>
<dbReference type="HOGENOM" id="CLU_067817_0_0_4"/>
<name>I0HMS8_RUBGI</name>
<evidence type="ECO:0000313" key="2">
    <source>
        <dbReference type="EMBL" id="BAL94315.1"/>
    </source>
</evidence>
<dbReference type="PANTHER" id="PTHR40031:SF1">
    <property type="entry name" value="MEMBRANE-BOUND METAL-DEPENDENT HYDROLASE"/>
    <property type="match status" value="1"/>
</dbReference>
<proteinExistence type="predicted"/>
<accession>I0HMS8</accession>
<dbReference type="STRING" id="983917.RGE_09740"/>
<evidence type="ECO:0000256" key="1">
    <source>
        <dbReference type="SAM" id="Phobius"/>
    </source>
</evidence>
<feature type="transmembrane region" description="Helical" evidence="1">
    <location>
        <begin position="90"/>
        <end position="111"/>
    </location>
</feature>
<feature type="transmembrane region" description="Helical" evidence="1">
    <location>
        <begin position="123"/>
        <end position="148"/>
    </location>
</feature>
<dbReference type="RefSeq" id="WP_014427186.1">
    <property type="nucleotide sequence ID" value="NC_017075.1"/>
</dbReference>
<feature type="transmembrane region" description="Helical" evidence="1">
    <location>
        <begin position="160"/>
        <end position="178"/>
    </location>
</feature>
<dbReference type="Proteomes" id="UP000007883">
    <property type="component" value="Chromosome"/>
</dbReference>
<feature type="transmembrane region" description="Helical" evidence="1">
    <location>
        <begin position="58"/>
        <end position="78"/>
    </location>
</feature>
<dbReference type="PATRIC" id="fig|983917.3.peg.954"/>
<keyword evidence="1" id="KW-0812">Transmembrane</keyword>
<dbReference type="PANTHER" id="PTHR40031">
    <property type="entry name" value="HYPOTHETICAL MEMBRANE SPANNING PROTEIN"/>
    <property type="match status" value="1"/>
</dbReference>
<keyword evidence="1" id="KW-1133">Transmembrane helix</keyword>
<dbReference type="Pfam" id="PF04307">
    <property type="entry name" value="YdjM"/>
    <property type="match status" value="1"/>
</dbReference>
<dbReference type="AlphaFoldDB" id="I0HMS8"/>
<gene>
    <name evidence="2" type="ordered locus">RGE_09740</name>
</gene>
<keyword evidence="3" id="KW-1185">Reference proteome</keyword>